<dbReference type="Proteomes" id="UP000271889">
    <property type="component" value="Unassembled WGS sequence"/>
</dbReference>
<dbReference type="EMBL" id="UYRV01123581">
    <property type="protein sequence ID" value="VDN33882.1"/>
    <property type="molecule type" value="Genomic_DNA"/>
</dbReference>
<proteinExistence type="predicted"/>
<evidence type="ECO:0000313" key="2">
    <source>
        <dbReference type="EMBL" id="VDN33882.1"/>
    </source>
</evidence>
<gene>
    <name evidence="2" type="ORF">CGOC_LOCUS12498</name>
</gene>
<organism evidence="2 3">
    <name type="scientific">Cylicostephanus goldi</name>
    <name type="common">Nematode worm</name>
    <dbReference type="NCBI Taxonomy" id="71465"/>
    <lineage>
        <taxon>Eukaryota</taxon>
        <taxon>Metazoa</taxon>
        <taxon>Ecdysozoa</taxon>
        <taxon>Nematoda</taxon>
        <taxon>Chromadorea</taxon>
        <taxon>Rhabditida</taxon>
        <taxon>Rhabditina</taxon>
        <taxon>Rhabditomorpha</taxon>
        <taxon>Strongyloidea</taxon>
        <taxon>Strongylidae</taxon>
        <taxon>Cylicostephanus</taxon>
    </lineage>
</organism>
<feature type="compositionally biased region" description="Basic and acidic residues" evidence="1">
    <location>
        <begin position="155"/>
        <end position="178"/>
    </location>
</feature>
<name>A0A3P7QQ02_CYLGO</name>
<reference evidence="2 3" key="1">
    <citation type="submission" date="2018-11" db="EMBL/GenBank/DDBJ databases">
        <authorList>
            <consortium name="Pathogen Informatics"/>
        </authorList>
    </citation>
    <scope>NUCLEOTIDE SEQUENCE [LARGE SCALE GENOMIC DNA]</scope>
</reference>
<sequence>MERIANLQAMRDTLTDEQYEKMHDDVVREDEAIEYDEDEKEFRELYATICIDYLKKADQNRGDSTSRMTGRLPPTRPPDQSPLGPKTAFRSPSPGSSPLKSPGQSTVDSEEHQVASKAEEDHISGQFVKDSSTPLRDASPATSIDEPPKTAPSRTETRRSSARNEPEKAQSTAEKESSIHVVDSPAGRVRGARRPVAVESPLVAKSSARSSAGADVKREDVREDAKR</sequence>
<protein>
    <submittedName>
        <fullName evidence="2">Uncharacterized protein</fullName>
    </submittedName>
</protein>
<feature type="compositionally biased region" description="Low complexity" evidence="1">
    <location>
        <begin position="185"/>
        <end position="198"/>
    </location>
</feature>
<dbReference type="AlphaFoldDB" id="A0A3P7QQ02"/>
<feature type="compositionally biased region" description="Basic and acidic residues" evidence="1">
    <location>
        <begin position="215"/>
        <end position="227"/>
    </location>
</feature>
<feature type="region of interest" description="Disordered" evidence="1">
    <location>
        <begin position="56"/>
        <end position="227"/>
    </location>
</feature>
<feature type="compositionally biased region" description="Low complexity" evidence="1">
    <location>
        <begin position="91"/>
        <end position="105"/>
    </location>
</feature>
<accession>A0A3P7QQ02</accession>
<evidence type="ECO:0000313" key="3">
    <source>
        <dbReference type="Proteomes" id="UP000271889"/>
    </source>
</evidence>
<evidence type="ECO:0000256" key="1">
    <source>
        <dbReference type="SAM" id="MobiDB-lite"/>
    </source>
</evidence>
<keyword evidence="3" id="KW-1185">Reference proteome</keyword>
<feature type="compositionally biased region" description="Basic and acidic residues" evidence="1">
    <location>
        <begin position="109"/>
        <end position="123"/>
    </location>
</feature>
<dbReference type="OrthoDB" id="1742084at2759"/>